<dbReference type="GO" id="GO:0004175">
    <property type="term" value="F:endopeptidase activity"/>
    <property type="evidence" value="ECO:0007669"/>
    <property type="project" value="UniProtKB-ARBA"/>
</dbReference>
<name>A0A2M7G552_9BACT</name>
<protein>
    <recommendedName>
        <fullName evidence="2">CAAX prenyl protease 2/Lysostaphin resistance protein A-like domain-containing protein</fullName>
    </recommendedName>
</protein>
<evidence type="ECO:0000256" key="1">
    <source>
        <dbReference type="SAM" id="Phobius"/>
    </source>
</evidence>
<feature type="transmembrane region" description="Helical" evidence="1">
    <location>
        <begin position="249"/>
        <end position="265"/>
    </location>
</feature>
<dbReference type="Pfam" id="PF02517">
    <property type="entry name" value="Rce1-like"/>
    <property type="match status" value="1"/>
</dbReference>
<accession>A0A2M7G552</accession>
<evidence type="ECO:0000313" key="4">
    <source>
        <dbReference type="Proteomes" id="UP000231019"/>
    </source>
</evidence>
<feature type="transmembrane region" description="Helical" evidence="1">
    <location>
        <begin position="58"/>
        <end position="78"/>
    </location>
</feature>
<dbReference type="InterPro" id="IPR003675">
    <property type="entry name" value="Rce1/LyrA-like_dom"/>
</dbReference>
<keyword evidence="1" id="KW-1133">Transmembrane helix</keyword>
<reference evidence="3 4" key="1">
    <citation type="submission" date="2017-09" db="EMBL/GenBank/DDBJ databases">
        <title>Depth-based differentiation of microbial function through sediment-hosted aquifers and enrichment of novel symbionts in the deep terrestrial subsurface.</title>
        <authorList>
            <person name="Probst A.J."/>
            <person name="Ladd B."/>
            <person name="Jarett J.K."/>
            <person name="Geller-Mcgrath D.E."/>
            <person name="Sieber C.M."/>
            <person name="Emerson J.B."/>
            <person name="Anantharaman K."/>
            <person name="Thomas B.C."/>
            <person name="Malmstrom R."/>
            <person name="Stieglmeier M."/>
            <person name="Klingl A."/>
            <person name="Woyke T."/>
            <person name="Ryan C.M."/>
            <person name="Banfield J.F."/>
        </authorList>
    </citation>
    <scope>NUCLEOTIDE SEQUENCE [LARGE SCALE GENOMIC DNA]</scope>
    <source>
        <strain evidence="3">CG17_big_fil_post_rev_8_21_14_2_50_48_46</strain>
    </source>
</reference>
<feature type="domain" description="CAAX prenyl protease 2/Lysostaphin resistance protein A-like" evidence="2">
    <location>
        <begin position="178"/>
        <end position="259"/>
    </location>
</feature>
<evidence type="ECO:0000259" key="2">
    <source>
        <dbReference type="Pfam" id="PF02517"/>
    </source>
</evidence>
<dbReference type="EMBL" id="PFFQ01000037">
    <property type="protein sequence ID" value="PIW16664.1"/>
    <property type="molecule type" value="Genomic_DNA"/>
</dbReference>
<sequence>MENLNLSPANDSIPVIFSRLSIRKVFIVFILIWIALKLSTSVFLKLNPNDSKNFLNYFQYGFYFIDKTLYFAFAIYLIRSLKQDHISFKTALGEPVSLPVLKESIRVFMVSAVAVFLVAFLLLKTILICSVNFPGSKQYMSFFLLITFFSSLIQKLTSGNILVSTAGDTSWFLLGFNYLDLFVLRPFCIAIIFRLWIFNRLRYKFGSLKKAYIITLFLLSITQSGAFLEILGLGFVLILIYVYTKSLKLTIIFHSGYTLFSYFIYKFISKYFTKYVYLKSSFGDYGWILIFSIPVIVILIFSVYQSYQILKKSEPKLFGF</sequence>
<dbReference type="Proteomes" id="UP000231019">
    <property type="component" value="Unassembled WGS sequence"/>
</dbReference>
<proteinExistence type="predicted"/>
<feature type="transmembrane region" description="Helical" evidence="1">
    <location>
        <begin position="25"/>
        <end position="46"/>
    </location>
</feature>
<dbReference type="GO" id="GO:0080120">
    <property type="term" value="P:CAAX-box protein maturation"/>
    <property type="evidence" value="ECO:0007669"/>
    <property type="project" value="UniProtKB-ARBA"/>
</dbReference>
<keyword evidence="1" id="KW-0812">Transmembrane</keyword>
<dbReference type="AlphaFoldDB" id="A0A2M7G552"/>
<feature type="transmembrane region" description="Helical" evidence="1">
    <location>
        <begin position="211"/>
        <end position="242"/>
    </location>
</feature>
<feature type="transmembrane region" description="Helical" evidence="1">
    <location>
        <begin position="285"/>
        <end position="304"/>
    </location>
</feature>
<keyword evidence="1" id="KW-0472">Membrane</keyword>
<feature type="transmembrane region" description="Helical" evidence="1">
    <location>
        <begin position="107"/>
        <end position="133"/>
    </location>
</feature>
<feature type="transmembrane region" description="Helical" evidence="1">
    <location>
        <begin position="139"/>
        <end position="157"/>
    </location>
</feature>
<organism evidence="3 4">
    <name type="scientific">bacterium (Candidatus Blackallbacteria) CG17_big_fil_post_rev_8_21_14_2_50_48_46</name>
    <dbReference type="NCBI Taxonomy" id="2014261"/>
    <lineage>
        <taxon>Bacteria</taxon>
        <taxon>Candidatus Blackallbacteria</taxon>
    </lineage>
</organism>
<comment type="caution">
    <text evidence="3">The sequence shown here is derived from an EMBL/GenBank/DDBJ whole genome shotgun (WGS) entry which is preliminary data.</text>
</comment>
<gene>
    <name evidence="3" type="ORF">COW36_12935</name>
</gene>
<feature type="transmembrane region" description="Helical" evidence="1">
    <location>
        <begin position="178"/>
        <end position="199"/>
    </location>
</feature>
<evidence type="ECO:0000313" key="3">
    <source>
        <dbReference type="EMBL" id="PIW16664.1"/>
    </source>
</evidence>